<dbReference type="Proteomes" id="UP000007468">
    <property type="component" value="Chromosome"/>
</dbReference>
<dbReference type="GO" id="GO:0005524">
    <property type="term" value="F:ATP binding"/>
    <property type="evidence" value="ECO:0007669"/>
    <property type="project" value="UniProtKB-UniRule"/>
</dbReference>
<dbReference type="GO" id="GO:0036431">
    <property type="term" value="F:dCMP kinase activity"/>
    <property type="evidence" value="ECO:0007669"/>
    <property type="project" value="InterPro"/>
</dbReference>
<feature type="domain" description="Cytidylate kinase" evidence="9">
    <location>
        <begin position="3"/>
        <end position="211"/>
    </location>
</feature>
<evidence type="ECO:0000313" key="11">
    <source>
        <dbReference type="Proteomes" id="UP000007468"/>
    </source>
</evidence>
<dbReference type="GO" id="GO:0005829">
    <property type="term" value="C:cytosol"/>
    <property type="evidence" value="ECO:0007669"/>
    <property type="project" value="TreeGrafter"/>
</dbReference>
<accession>D6GPY2</accession>
<sequence>MIVAIDGPAGSGKSTIAKKTAEQLGFVYIDTGAMYRALTYGYLQAPIDCSKKEERIAFLERMKVGFNQKNEITLNDIVIKDEIRTSEVSEKVSYICSFPEIREAMTQLQRELAKKHSVIMDGRDIGTSVFPNADLKLFFVADSKERARRRQLDYLAKGIEKTVEEVEKEIVKRDELDSSRELSPLCKAKDAIEIDTTALSIDEVCEKIFLLVDERKGA</sequence>
<feature type="binding site" evidence="8">
    <location>
        <begin position="7"/>
        <end position="15"/>
    </location>
    <ligand>
        <name>ATP</name>
        <dbReference type="ChEBI" id="CHEBI:30616"/>
    </ligand>
</feature>
<dbReference type="GO" id="GO:0006220">
    <property type="term" value="P:pyrimidine nucleotide metabolic process"/>
    <property type="evidence" value="ECO:0007669"/>
    <property type="project" value="UniProtKB-UniRule"/>
</dbReference>
<dbReference type="PANTHER" id="PTHR21299:SF2">
    <property type="entry name" value="CYTIDYLATE KINASE"/>
    <property type="match status" value="1"/>
</dbReference>
<gene>
    <name evidence="8 10" type="primary">cmk</name>
    <name evidence="10" type="ordered locus">HMPREF0389_00756</name>
</gene>
<evidence type="ECO:0000313" key="10">
    <source>
        <dbReference type="EMBL" id="EFE28835.1"/>
    </source>
</evidence>
<comment type="catalytic activity">
    <reaction evidence="7 8">
        <text>CMP + ATP = CDP + ADP</text>
        <dbReference type="Rhea" id="RHEA:11600"/>
        <dbReference type="ChEBI" id="CHEBI:30616"/>
        <dbReference type="ChEBI" id="CHEBI:58069"/>
        <dbReference type="ChEBI" id="CHEBI:60377"/>
        <dbReference type="ChEBI" id="CHEBI:456216"/>
        <dbReference type="EC" id="2.7.4.25"/>
    </reaction>
</comment>
<dbReference type="PATRIC" id="fig|546269.5.peg.1243"/>
<dbReference type="SUPFAM" id="SSF52540">
    <property type="entry name" value="P-loop containing nucleoside triphosphate hydrolases"/>
    <property type="match status" value="1"/>
</dbReference>
<dbReference type="STRING" id="546269.HMPREF0389_00756"/>
<organism evidence="10 11">
    <name type="scientific">Filifactor alocis (strain ATCC 35896 / CCUG 47790 / D40 B5)</name>
    <name type="common">Fusobacterium alocis</name>
    <dbReference type="NCBI Taxonomy" id="546269"/>
    <lineage>
        <taxon>Bacteria</taxon>
        <taxon>Bacillati</taxon>
        <taxon>Bacillota</taxon>
        <taxon>Clostridia</taxon>
        <taxon>Peptostreptococcales</taxon>
        <taxon>Filifactoraceae</taxon>
        <taxon>Filifactor</taxon>
    </lineage>
</organism>
<keyword evidence="2 8" id="KW-0808">Transferase</keyword>
<dbReference type="HAMAP" id="MF_00238">
    <property type="entry name" value="Cytidyl_kinase_type1"/>
    <property type="match status" value="1"/>
</dbReference>
<keyword evidence="8" id="KW-0963">Cytoplasm</keyword>
<evidence type="ECO:0000256" key="1">
    <source>
        <dbReference type="ARBA" id="ARBA00009427"/>
    </source>
</evidence>
<keyword evidence="5 8" id="KW-0067">ATP-binding</keyword>
<dbReference type="OrthoDB" id="9807434at2"/>
<reference evidence="11" key="1">
    <citation type="submission" date="2010-12" db="EMBL/GenBank/DDBJ databases">
        <title>The genome sequence of Filifactor alocis strain ATCC 35896.</title>
        <authorList>
            <consortium name="The Broad Institute Genome Sequencing Platform"/>
            <person name="Ward D."/>
            <person name="Earl A."/>
            <person name="Feldgarden M."/>
            <person name="Young S.K."/>
            <person name="Gargeya S."/>
            <person name="Zeng Q."/>
            <person name="Alvarado L."/>
            <person name="Berlin A."/>
            <person name="Bochicchio J."/>
            <person name="Chapman S.B."/>
            <person name="Chen Z."/>
            <person name="Freedman E."/>
            <person name="Gellesch M."/>
            <person name="Goldberg J."/>
            <person name="Griggs A."/>
            <person name="Gujja S."/>
            <person name="Heilman E."/>
            <person name="Heiman D."/>
            <person name="Howarth C."/>
            <person name="Mehta T."/>
            <person name="Neiman D."/>
            <person name="Pearson M."/>
            <person name="Roberts A."/>
            <person name="Saif S."/>
            <person name="Shea T."/>
            <person name="Shenoy N."/>
            <person name="Sisk P."/>
            <person name="Stolte C."/>
            <person name="Sykes S."/>
            <person name="White J."/>
            <person name="Yandava C."/>
            <person name="Izard J."/>
            <person name="Blanton J.M."/>
            <person name="Baranova O.V."/>
            <person name="Tanner A.C."/>
            <person name="Dewhirst F.E."/>
            <person name="Haas B."/>
            <person name="Nusbaum C."/>
            <person name="Birren B."/>
        </authorList>
    </citation>
    <scope>NUCLEOTIDE SEQUENCE [LARGE SCALE GENOMIC DNA]</scope>
    <source>
        <strain evidence="11">ATCC 35896 / D40 B5</strain>
    </source>
</reference>
<comment type="subcellular location">
    <subcellularLocation>
        <location evidence="8">Cytoplasm</location>
    </subcellularLocation>
</comment>
<dbReference type="AlphaFoldDB" id="D6GPY2"/>
<dbReference type="EC" id="2.7.4.25" evidence="8"/>
<protein>
    <recommendedName>
        <fullName evidence="8">Cytidylate kinase</fullName>
        <shortName evidence="8">CK</shortName>
        <ecNumber evidence="8">2.7.4.25</ecNumber>
    </recommendedName>
    <alternativeName>
        <fullName evidence="8">Cytidine monophosphate kinase</fullName>
        <shortName evidence="8">CMP kinase</shortName>
    </alternativeName>
</protein>
<comment type="catalytic activity">
    <reaction evidence="6 8">
        <text>dCMP + ATP = dCDP + ADP</text>
        <dbReference type="Rhea" id="RHEA:25094"/>
        <dbReference type="ChEBI" id="CHEBI:30616"/>
        <dbReference type="ChEBI" id="CHEBI:57566"/>
        <dbReference type="ChEBI" id="CHEBI:58593"/>
        <dbReference type="ChEBI" id="CHEBI:456216"/>
        <dbReference type="EC" id="2.7.4.25"/>
    </reaction>
</comment>
<evidence type="ECO:0000256" key="7">
    <source>
        <dbReference type="ARBA" id="ARBA00048478"/>
    </source>
</evidence>
<dbReference type="InterPro" id="IPR027417">
    <property type="entry name" value="P-loop_NTPase"/>
</dbReference>
<dbReference type="RefSeq" id="WP_014262753.1">
    <property type="nucleotide sequence ID" value="NC_016630.1"/>
</dbReference>
<dbReference type="CDD" id="cd02020">
    <property type="entry name" value="CMPK"/>
    <property type="match status" value="1"/>
</dbReference>
<comment type="similarity">
    <text evidence="1 8">Belongs to the cytidylate kinase family. Type 1 subfamily.</text>
</comment>
<evidence type="ECO:0000256" key="8">
    <source>
        <dbReference type="HAMAP-Rule" id="MF_00238"/>
    </source>
</evidence>
<evidence type="ECO:0000256" key="4">
    <source>
        <dbReference type="ARBA" id="ARBA00022777"/>
    </source>
</evidence>
<evidence type="ECO:0000256" key="3">
    <source>
        <dbReference type="ARBA" id="ARBA00022741"/>
    </source>
</evidence>
<keyword evidence="4 8" id="KW-0418">Kinase</keyword>
<dbReference type="PANTHER" id="PTHR21299">
    <property type="entry name" value="CYTIDYLATE KINASE/PANTOATE-BETA-ALANINE LIGASE"/>
    <property type="match status" value="1"/>
</dbReference>
<name>D6GPY2_FILAD</name>
<evidence type="ECO:0000256" key="2">
    <source>
        <dbReference type="ARBA" id="ARBA00022679"/>
    </source>
</evidence>
<dbReference type="NCBIfam" id="TIGR00017">
    <property type="entry name" value="cmk"/>
    <property type="match status" value="1"/>
</dbReference>
<keyword evidence="3 8" id="KW-0547">Nucleotide-binding</keyword>
<evidence type="ECO:0000259" key="9">
    <source>
        <dbReference type="Pfam" id="PF02224"/>
    </source>
</evidence>
<dbReference type="GO" id="GO:0036430">
    <property type="term" value="F:CMP kinase activity"/>
    <property type="evidence" value="ECO:0007669"/>
    <property type="project" value="RHEA"/>
</dbReference>
<evidence type="ECO:0000256" key="6">
    <source>
        <dbReference type="ARBA" id="ARBA00047615"/>
    </source>
</evidence>
<dbReference type="KEGG" id="faa:HMPREF0389_00756"/>
<dbReference type="eggNOG" id="COG0283">
    <property type="taxonomic scope" value="Bacteria"/>
</dbReference>
<dbReference type="InterPro" id="IPR011994">
    <property type="entry name" value="Cytidylate_kinase_dom"/>
</dbReference>
<proteinExistence type="inferred from homology"/>
<keyword evidence="11" id="KW-1185">Reference proteome</keyword>
<dbReference type="Gene3D" id="3.40.50.300">
    <property type="entry name" value="P-loop containing nucleotide triphosphate hydrolases"/>
    <property type="match status" value="1"/>
</dbReference>
<dbReference type="GO" id="GO:0015949">
    <property type="term" value="P:nucleobase-containing small molecule interconversion"/>
    <property type="evidence" value="ECO:0007669"/>
    <property type="project" value="TreeGrafter"/>
</dbReference>
<dbReference type="InterPro" id="IPR003136">
    <property type="entry name" value="Cytidylate_kin"/>
</dbReference>
<evidence type="ECO:0000256" key="5">
    <source>
        <dbReference type="ARBA" id="ARBA00022840"/>
    </source>
</evidence>
<dbReference type="EMBL" id="CP002390">
    <property type="protein sequence ID" value="EFE28835.1"/>
    <property type="molecule type" value="Genomic_DNA"/>
</dbReference>
<dbReference type="Pfam" id="PF02224">
    <property type="entry name" value="Cytidylate_kin"/>
    <property type="match status" value="1"/>
</dbReference>